<name>A0A9N9HRD6_9GLOM</name>
<sequence length="65" mass="7184">EDNKLLWILVGVARPNFQTSAAGIHIKYGPKDNKLLLVLVGVARPNFQTSAAGIHIKYGLVTYRH</sequence>
<feature type="non-terminal residue" evidence="1">
    <location>
        <position position="1"/>
    </location>
</feature>
<evidence type="ECO:0000313" key="2">
    <source>
        <dbReference type="Proteomes" id="UP000789831"/>
    </source>
</evidence>
<proteinExistence type="predicted"/>
<protein>
    <submittedName>
        <fullName evidence="1">1423_t:CDS:1</fullName>
    </submittedName>
</protein>
<accession>A0A9N9HRD6</accession>
<comment type="caution">
    <text evidence="1">The sequence shown here is derived from an EMBL/GenBank/DDBJ whole genome shotgun (WGS) entry which is preliminary data.</text>
</comment>
<dbReference type="EMBL" id="CAJVPL010018306">
    <property type="protein sequence ID" value="CAG8701584.1"/>
    <property type="molecule type" value="Genomic_DNA"/>
</dbReference>
<evidence type="ECO:0000313" key="1">
    <source>
        <dbReference type="EMBL" id="CAG8701584.1"/>
    </source>
</evidence>
<dbReference type="OrthoDB" id="10494066at2759"/>
<reference evidence="1" key="1">
    <citation type="submission" date="2021-06" db="EMBL/GenBank/DDBJ databases">
        <authorList>
            <person name="Kallberg Y."/>
            <person name="Tangrot J."/>
            <person name="Rosling A."/>
        </authorList>
    </citation>
    <scope>NUCLEOTIDE SEQUENCE</scope>
    <source>
        <strain evidence="1">MT106</strain>
    </source>
</reference>
<dbReference type="Proteomes" id="UP000789831">
    <property type="component" value="Unassembled WGS sequence"/>
</dbReference>
<dbReference type="AlphaFoldDB" id="A0A9N9HRD6"/>
<feature type="non-terminal residue" evidence="1">
    <location>
        <position position="65"/>
    </location>
</feature>
<keyword evidence="2" id="KW-1185">Reference proteome</keyword>
<gene>
    <name evidence="1" type="ORF">AGERDE_LOCUS13536</name>
</gene>
<organism evidence="1 2">
    <name type="scientific">Ambispora gerdemannii</name>
    <dbReference type="NCBI Taxonomy" id="144530"/>
    <lineage>
        <taxon>Eukaryota</taxon>
        <taxon>Fungi</taxon>
        <taxon>Fungi incertae sedis</taxon>
        <taxon>Mucoromycota</taxon>
        <taxon>Glomeromycotina</taxon>
        <taxon>Glomeromycetes</taxon>
        <taxon>Archaeosporales</taxon>
        <taxon>Ambisporaceae</taxon>
        <taxon>Ambispora</taxon>
    </lineage>
</organism>